<protein>
    <submittedName>
        <fullName evidence="1">Uncharacterized protein</fullName>
    </submittedName>
</protein>
<comment type="caution">
    <text evidence="1">The sequence shown here is derived from an EMBL/GenBank/DDBJ whole genome shotgun (WGS) entry which is preliminary data.</text>
</comment>
<dbReference type="EMBL" id="MLKD01000011">
    <property type="protein sequence ID" value="OQE21650.1"/>
    <property type="molecule type" value="Genomic_DNA"/>
</dbReference>
<dbReference type="AlphaFoldDB" id="A0A1V6T6V2"/>
<evidence type="ECO:0000313" key="2">
    <source>
        <dbReference type="Proteomes" id="UP000191285"/>
    </source>
</evidence>
<gene>
    <name evidence="1" type="ORF">PENSTE_c011G04207</name>
</gene>
<organism evidence="1 2">
    <name type="scientific">Penicillium steckii</name>
    <dbReference type="NCBI Taxonomy" id="303698"/>
    <lineage>
        <taxon>Eukaryota</taxon>
        <taxon>Fungi</taxon>
        <taxon>Dikarya</taxon>
        <taxon>Ascomycota</taxon>
        <taxon>Pezizomycotina</taxon>
        <taxon>Eurotiomycetes</taxon>
        <taxon>Eurotiomycetidae</taxon>
        <taxon>Eurotiales</taxon>
        <taxon>Aspergillaceae</taxon>
        <taxon>Penicillium</taxon>
    </lineage>
</organism>
<dbReference type="Proteomes" id="UP000191285">
    <property type="component" value="Unassembled WGS sequence"/>
</dbReference>
<dbReference type="OrthoDB" id="76567at2759"/>
<proteinExistence type="predicted"/>
<sequence length="137" mass="15208">MDLQFLAPQFLKSLSALDLDSWSDATARYGKVSAEPDASFASKITGQRTVVIEVQTSPSESQLITTIRHWIEHAHSTIQICITVRLNDDLGTITLSIWHPESSGSPDPRLDILLSLTSICFCFPRTPILPSSNLYYT</sequence>
<evidence type="ECO:0000313" key="1">
    <source>
        <dbReference type="EMBL" id="OQE21650.1"/>
    </source>
</evidence>
<name>A0A1V6T6V2_9EURO</name>
<accession>A0A1V6T6V2</accession>
<keyword evidence="2" id="KW-1185">Reference proteome</keyword>
<reference evidence="2" key="1">
    <citation type="journal article" date="2017" name="Nat. Microbiol.">
        <title>Global analysis of biosynthetic gene clusters reveals vast potential of secondary metabolite production in Penicillium species.</title>
        <authorList>
            <person name="Nielsen J.C."/>
            <person name="Grijseels S."/>
            <person name="Prigent S."/>
            <person name="Ji B."/>
            <person name="Dainat J."/>
            <person name="Nielsen K.F."/>
            <person name="Frisvad J.C."/>
            <person name="Workman M."/>
            <person name="Nielsen J."/>
        </authorList>
    </citation>
    <scope>NUCLEOTIDE SEQUENCE [LARGE SCALE GENOMIC DNA]</scope>
    <source>
        <strain evidence="2">IBT 24891</strain>
    </source>
</reference>